<keyword evidence="2" id="KW-0238">DNA-binding</keyword>
<evidence type="ECO:0000256" key="3">
    <source>
        <dbReference type="ARBA" id="ARBA00023163"/>
    </source>
</evidence>
<protein>
    <recommendedName>
        <fullName evidence="5">HTH hxlR-type domain-containing protein</fullName>
    </recommendedName>
</protein>
<evidence type="ECO:0000313" key="7">
    <source>
        <dbReference type="Proteomes" id="UP001500503"/>
    </source>
</evidence>
<keyword evidence="3" id="KW-0804">Transcription</keyword>
<dbReference type="PANTHER" id="PTHR33204:SF39">
    <property type="entry name" value="TRANSCRIPTIONAL REGULATORY PROTEIN"/>
    <property type="match status" value="1"/>
</dbReference>
<gene>
    <name evidence="6" type="ORF">GCM10023191_086350</name>
</gene>
<sequence>MRLNPRVVAPPVDRGILRRLVVGDLDDVLDALPDGAVDHRDLLARHGRADEQDGVDSPHGRVEGIRTIEVTNGDLDAVPGLPAGRAGRVAHQGPRGVLLLGEQSDGLRTDPAGRTGDQDHDILLRRVDARVRDGVSRSDAPGGSQGPQVPAHPRSRREHTMTRVRGGGGNCEAGTLWVYRYLMDTRSRIIYSKDCPSRTVLGVLANKWSLYVLGLLRQQERPLRFTELRRHIEGVTQKSLTQALRNLERDGLISRTVYPTIPPRVEYALTDLGREAGTLTGAIADWSKANASRVHAARSAYDNRPAGQA</sequence>
<dbReference type="PANTHER" id="PTHR33204">
    <property type="entry name" value="TRANSCRIPTIONAL REGULATOR, MARR FAMILY"/>
    <property type="match status" value="1"/>
</dbReference>
<accession>A0ABP8R1R2</accession>
<feature type="compositionally biased region" description="Basic and acidic residues" evidence="4">
    <location>
        <begin position="116"/>
        <end position="136"/>
    </location>
</feature>
<evidence type="ECO:0000256" key="1">
    <source>
        <dbReference type="ARBA" id="ARBA00023015"/>
    </source>
</evidence>
<comment type="caution">
    <text evidence="6">The sequence shown here is derived from an EMBL/GenBank/DDBJ whole genome shotgun (WGS) entry which is preliminary data.</text>
</comment>
<feature type="region of interest" description="Disordered" evidence="4">
    <location>
        <begin position="103"/>
        <end position="167"/>
    </location>
</feature>
<organism evidence="6 7">
    <name type="scientific">Actinoallomurus oryzae</name>
    <dbReference type="NCBI Taxonomy" id="502180"/>
    <lineage>
        <taxon>Bacteria</taxon>
        <taxon>Bacillati</taxon>
        <taxon>Actinomycetota</taxon>
        <taxon>Actinomycetes</taxon>
        <taxon>Streptosporangiales</taxon>
        <taxon>Thermomonosporaceae</taxon>
        <taxon>Actinoallomurus</taxon>
    </lineage>
</organism>
<evidence type="ECO:0000259" key="5">
    <source>
        <dbReference type="PROSITE" id="PS51118"/>
    </source>
</evidence>
<dbReference type="Gene3D" id="1.10.10.10">
    <property type="entry name" value="Winged helix-like DNA-binding domain superfamily/Winged helix DNA-binding domain"/>
    <property type="match status" value="1"/>
</dbReference>
<dbReference type="SUPFAM" id="SSF46785">
    <property type="entry name" value="Winged helix' DNA-binding domain"/>
    <property type="match status" value="1"/>
</dbReference>
<dbReference type="Proteomes" id="UP001500503">
    <property type="component" value="Unassembled WGS sequence"/>
</dbReference>
<reference evidence="7" key="1">
    <citation type="journal article" date="2019" name="Int. J. Syst. Evol. Microbiol.">
        <title>The Global Catalogue of Microorganisms (GCM) 10K type strain sequencing project: providing services to taxonomists for standard genome sequencing and annotation.</title>
        <authorList>
            <consortium name="The Broad Institute Genomics Platform"/>
            <consortium name="The Broad Institute Genome Sequencing Center for Infectious Disease"/>
            <person name="Wu L."/>
            <person name="Ma J."/>
        </authorList>
    </citation>
    <scope>NUCLEOTIDE SEQUENCE [LARGE SCALE GENOMIC DNA]</scope>
    <source>
        <strain evidence="7">JCM 17933</strain>
    </source>
</reference>
<proteinExistence type="predicted"/>
<dbReference type="EMBL" id="BAABHF010000054">
    <property type="protein sequence ID" value="GAA4516008.1"/>
    <property type="molecule type" value="Genomic_DNA"/>
</dbReference>
<keyword evidence="1" id="KW-0805">Transcription regulation</keyword>
<evidence type="ECO:0000256" key="4">
    <source>
        <dbReference type="SAM" id="MobiDB-lite"/>
    </source>
</evidence>
<dbReference type="Pfam" id="PF01638">
    <property type="entry name" value="HxlR"/>
    <property type="match status" value="1"/>
</dbReference>
<dbReference type="PROSITE" id="PS51118">
    <property type="entry name" value="HTH_HXLR"/>
    <property type="match status" value="1"/>
</dbReference>
<evidence type="ECO:0000256" key="2">
    <source>
        <dbReference type="ARBA" id="ARBA00023125"/>
    </source>
</evidence>
<feature type="domain" description="HTH hxlR-type" evidence="5">
    <location>
        <begin position="195"/>
        <end position="295"/>
    </location>
</feature>
<evidence type="ECO:0000313" key="6">
    <source>
        <dbReference type="EMBL" id="GAA4516008.1"/>
    </source>
</evidence>
<dbReference type="InterPro" id="IPR002577">
    <property type="entry name" value="HTH_HxlR"/>
</dbReference>
<keyword evidence="7" id="KW-1185">Reference proteome</keyword>
<dbReference type="InterPro" id="IPR036388">
    <property type="entry name" value="WH-like_DNA-bd_sf"/>
</dbReference>
<dbReference type="InterPro" id="IPR036390">
    <property type="entry name" value="WH_DNA-bd_sf"/>
</dbReference>
<name>A0ABP8R1R2_9ACTN</name>